<accession>A0ABQ6NW03</accession>
<comment type="subcellular location">
    <subcellularLocation>
        <location evidence="1">Cell membrane</location>
        <topology evidence="1">Multi-pass membrane protein</topology>
    </subcellularLocation>
</comment>
<dbReference type="Pfam" id="PF07690">
    <property type="entry name" value="MFS_1"/>
    <property type="match status" value="1"/>
</dbReference>
<sequence>MSTTTNRRTVTVALYVATFLAAIEGTIVSTAMPSITGELHGIQHYSWIISIYLLATVITTPIYGKLSDLFGRKKMFIAGAGIFLLGSMLSGLAASMPQLIAFRAVQGLGAGALTTIPYTIIGDLYPFEQRAKVQGWMSSIWGIAGITGPLAGGLLVDYVSWRAIFYMNLPFGIVALVLLMVSMKEVSVKQNRHIDYPGIASFAAGMFAFLYALTILREPDASQSITEIILLLASAVILLTLFYYIEKFSREPIIPLQIFKIRTISAVNSISFLICVINVVAIFYLPLWIQGVLGESATYSGMAMIPLSIGWPLGAILAGNFIAKYGMRRIAVTGSLFLIAGSAGFMLMNAHTSIVLFMVYTCLSGLSFGLSLTSFTVAVTSAVSWELRGAAVGSNNFIRTLGQTVGIAMFGLLLNTGNTEAIDALKLEHSLHRIFMILGVMSVVALLSMFMLPKAGTEGSHAAPDAADASS</sequence>
<keyword evidence="3 6" id="KW-0812">Transmembrane</keyword>
<evidence type="ECO:0000256" key="5">
    <source>
        <dbReference type="ARBA" id="ARBA00023136"/>
    </source>
</evidence>
<evidence type="ECO:0000256" key="6">
    <source>
        <dbReference type="SAM" id="Phobius"/>
    </source>
</evidence>
<protein>
    <submittedName>
        <fullName evidence="8">MFS transporter</fullName>
    </submittedName>
</protein>
<feature type="transmembrane region" description="Helical" evidence="6">
    <location>
        <begin position="397"/>
        <end position="414"/>
    </location>
</feature>
<feature type="transmembrane region" description="Helical" evidence="6">
    <location>
        <begin position="44"/>
        <end position="63"/>
    </location>
</feature>
<reference evidence="8 9" key="1">
    <citation type="submission" date="2023-05" db="EMBL/GenBank/DDBJ databases">
        <title>Draft genome of Paenibacillus sp. CCS26.</title>
        <authorList>
            <person name="Akita H."/>
            <person name="Shinto Y."/>
            <person name="Kimura Z."/>
        </authorList>
    </citation>
    <scope>NUCLEOTIDE SEQUENCE [LARGE SCALE GENOMIC DNA]</scope>
    <source>
        <strain evidence="8 9">CCS26</strain>
    </source>
</reference>
<evidence type="ECO:0000256" key="3">
    <source>
        <dbReference type="ARBA" id="ARBA00022692"/>
    </source>
</evidence>
<feature type="domain" description="Major facilitator superfamily (MFS) profile" evidence="7">
    <location>
        <begin position="10"/>
        <end position="457"/>
    </location>
</feature>
<dbReference type="CDD" id="cd17502">
    <property type="entry name" value="MFS_Azr1_MDR_like"/>
    <property type="match status" value="1"/>
</dbReference>
<feature type="transmembrane region" description="Helical" evidence="6">
    <location>
        <begin position="75"/>
        <end position="94"/>
    </location>
</feature>
<evidence type="ECO:0000313" key="8">
    <source>
        <dbReference type="EMBL" id="GMK48255.1"/>
    </source>
</evidence>
<comment type="caution">
    <text evidence="8">The sequence shown here is derived from an EMBL/GenBank/DDBJ whole genome shotgun (WGS) entry which is preliminary data.</text>
</comment>
<feature type="transmembrane region" description="Helical" evidence="6">
    <location>
        <begin position="194"/>
        <end position="216"/>
    </location>
</feature>
<feature type="transmembrane region" description="Helical" evidence="6">
    <location>
        <begin position="163"/>
        <end position="182"/>
    </location>
</feature>
<dbReference type="PANTHER" id="PTHR23501">
    <property type="entry name" value="MAJOR FACILITATOR SUPERFAMILY"/>
    <property type="match status" value="1"/>
</dbReference>
<feature type="transmembrane region" description="Helical" evidence="6">
    <location>
        <begin position="12"/>
        <end position="32"/>
    </location>
</feature>
<dbReference type="PANTHER" id="PTHR23501:SF191">
    <property type="entry name" value="VACUOLAR BASIC AMINO ACID TRANSPORTER 4"/>
    <property type="match status" value="1"/>
</dbReference>
<dbReference type="InterPro" id="IPR036259">
    <property type="entry name" value="MFS_trans_sf"/>
</dbReference>
<evidence type="ECO:0000256" key="4">
    <source>
        <dbReference type="ARBA" id="ARBA00022989"/>
    </source>
</evidence>
<feature type="transmembrane region" description="Helical" evidence="6">
    <location>
        <begin position="354"/>
        <end position="385"/>
    </location>
</feature>
<proteinExistence type="predicted"/>
<feature type="transmembrane region" description="Helical" evidence="6">
    <location>
        <begin position="100"/>
        <end position="121"/>
    </location>
</feature>
<organism evidence="8 9">
    <name type="scientific">Paenibacillus glycanilyticus</name>
    <dbReference type="NCBI Taxonomy" id="126569"/>
    <lineage>
        <taxon>Bacteria</taxon>
        <taxon>Bacillati</taxon>
        <taxon>Bacillota</taxon>
        <taxon>Bacilli</taxon>
        <taxon>Bacillales</taxon>
        <taxon>Paenibacillaceae</taxon>
        <taxon>Paenibacillus</taxon>
    </lineage>
</organism>
<keyword evidence="9" id="KW-1185">Reference proteome</keyword>
<evidence type="ECO:0000256" key="1">
    <source>
        <dbReference type="ARBA" id="ARBA00004651"/>
    </source>
</evidence>
<keyword evidence="2" id="KW-0813">Transport</keyword>
<keyword evidence="5 6" id="KW-0472">Membrane</keyword>
<dbReference type="PROSITE" id="PS50850">
    <property type="entry name" value="MFS"/>
    <property type="match status" value="1"/>
</dbReference>
<dbReference type="PRINTS" id="PR01036">
    <property type="entry name" value="TCRTETB"/>
</dbReference>
<dbReference type="SUPFAM" id="SSF103473">
    <property type="entry name" value="MFS general substrate transporter"/>
    <property type="match status" value="1"/>
</dbReference>
<feature type="transmembrane region" description="Helical" evidence="6">
    <location>
        <begin position="301"/>
        <end position="323"/>
    </location>
</feature>
<evidence type="ECO:0000313" key="9">
    <source>
        <dbReference type="Proteomes" id="UP001285921"/>
    </source>
</evidence>
<feature type="transmembrane region" description="Helical" evidence="6">
    <location>
        <begin position="133"/>
        <end position="151"/>
    </location>
</feature>
<dbReference type="InterPro" id="IPR020846">
    <property type="entry name" value="MFS_dom"/>
</dbReference>
<gene>
    <name evidence="8" type="ORF">PghCCS26_53850</name>
</gene>
<dbReference type="Proteomes" id="UP001285921">
    <property type="component" value="Unassembled WGS sequence"/>
</dbReference>
<dbReference type="RefSeq" id="WP_317981958.1">
    <property type="nucleotide sequence ID" value="NZ_BTCL01000027.1"/>
</dbReference>
<feature type="transmembrane region" description="Helical" evidence="6">
    <location>
        <begin position="266"/>
        <end position="289"/>
    </location>
</feature>
<evidence type="ECO:0000256" key="2">
    <source>
        <dbReference type="ARBA" id="ARBA00022448"/>
    </source>
</evidence>
<feature type="transmembrane region" description="Helical" evidence="6">
    <location>
        <begin position="434"/>
        <end position="452"/>
    </location>
</feature>
<dbReference type="InterPro" id="IPR011701">
    <property type="entry name" value="MFS"/>
</dbReference>
<keyword evidence="4 6" id="KW-1133">Transmembrane helix</keyword>
<feature type="transmembrane region" description="Helical" evidence="6">
    <location>
        <begin position="330"/>
        <end position="348"/>
    </location>
</feature>
<evidence type="ECO:0000259" key="7">
    <source>
        <dbReference type="PROSITE" id="PS50850"/>
    </source>
</evidence>
<dbReference type="Gene3D" id="1.20.1720.10">
    <property type="entry name" value="Multidrug resistance protein D"/>
    <property type="match status" value="1"/>
</dbReference>
<dbReference type="Gene3D" id="1.20.1250.20">
    <property type="entry name" value="MFS general substrate transporter like domains"/>
    <property type="match status" value="1"/>
</dbReference>
<dbReference type="EMBL" id="BTCL01000027">
    <property type="protein sequence ID" value="GMK48255.1"/>
    <property type="molecule type" value="Genomic_DNA"/>
</dbReference>
<feature type="transmembrane region" description="Helical" evidence="6">
    <location>
        <begin position="228"/>
        <end position="245"/>
    </location>
</feature>
<name>A0ABQ6NW03_9BACL</name>